<sequence length="85" mass="9597">MCVSLCGKMENSGDIAISSLQLKKLQRRQLSWMANTCWIVLLYLALLAKLYLSEIRSSLEELFSTCGEILWMDIPTVPFTDVPLG</sequence>
<evidence type="ECO:0000313" key="3">
    <source>
        <dbReference type="Proteomes" id="UP001177140"/>
    </source>
</evidence>
<keyword evidence="3" id="KW-1185">Reference proteome</keyword>
<keyword evidence="1" id="KW-0472">Membrane</keyword>
<accession>A0AA41SDS3</accession>
<comment type="caution">
    <text evidence="2">The sequence shown here is derived from an EMBL/GenBank/DDBJ whole genome shotgun (WGS) entry which is preliminary data.</text>
</comment>
<protein>
    <submittedName>
        <fullName evidence="2">Uncharacterized protein</fullName>
    </submittedName>
</protein>
<reference evidence="2" key="1">
    <citation type="submission" date="2022-03" db="EMBL/GenBank/DDBJ databases">
        <title>A functionally conserved STORR gene fusion in Papaver species that diverged 16.8 million years ago.</title>
        <authorList>
            <person name="Catania T."/>
        </authorList>
    </citation>
    <scope>NUCLEOTIDE SEQUENCE</scope>
    <source>
        <strain evidence="2">S-191538</strain>
    </source>
</reference>
<name>A0AA41SDS3_PAPNU</name>
<proteinExistence type="predicted"/>
<keyword evidence="1" id="KW-1133">Transmembrane helix</keyword>
<dbReference type="Proteomes" id="UP001177140">
    <property type="component" value="Unassembled WGS sequence"/>
</dbReference>
<keyword evidence="1" id="KW-0812">Transmembrane</keyword>
<feature type="transmembrane region" description="Helical" evidence="1">
    <location>
        <begin position="32"/>
        <end position="52"/>
    </location>
</feature>
<feature type="non-terminal residue" evidence="2">
    <location>
        <position position="85"/>
    </location>
</feature>
<organism evidence="2 3">
    <name type="scientific">Papaver nudicaule</name>
    <name type="common">Iceland poppy</name>
    <dbReference type="NCBI Taxonomy" id="74823"/>
    <lineage>
        <taxon>Eukaryota</taxon>
        <taxon>Viridiplantae</taxon>
        <taxon>Streptophyta</taxon>
        <taxon>Embryophyta</taxon>
        <taxon>Tracheophyta</taxon>
        <taxon>Spermatophyta</taxon>
        <taxon>Magnoliopsida</taxon>
        <taxon>Ranunculales</taxon>
        <taxon>Papaveraceae</taxon>
        <taxon>Papaveroideae</taxon>
        <taxon>Papaver</taxon>
    </lineage>
</organism>
<dbReference type="EMBL" id="JAJJMA010134166">
    <property type="protein sequence ID" value="MCL7033401.1"/>
    <property type="molecule type" value="Genomic_DNA"/>
</dbReference>
<evidence type="ECO:0000313" key="2">
    <source>
        <dbReference type="EMBL" id="MCL7033401.1"/>
    </source>
</evidence>
<gene>
    <name evidence="2" type="ORF">MKW94_028823</name>
</gene>
<dbReference type="AlphaFoldDB" id="A0AA41SDS3"/>
<evidence type="ECO:0000256" key="1">
    <source>
        <dbReference type="SAM" id="Phobius"/>
    </source>
</evidence>